<dbReference type="SUPFAM" id="SSF48371">
    <property type="entry name" value="ARM repeat"/>
    <property type="match status" value="1"/>
</dbReference>
<feature type="domain" description="RRP12 N-terminal HEAT" evidence="3">
    <location>
        <begin position="61"/>
        <end position="339"/>
    </location>
</feature>
<dbReference type="PANTHER" id="PTHR48412">
    <property type="entry name" value="ARM REPEAT SUPERFAMILY PROTEIN"/>
    <property type="match status" value="1"/>
</dbReference>
<feature type="compositionally biased region" description="Polar residues" evidence="1">
    <location>
        <begin position="1145"/>
        <end position="1165"/>
    </location>
</feature>
<dbReference type="Pfam" id="PF25772">
    <property type="entry name" value="HEAT_RRP12_N"/>
    <property type="match status" value="1"/>
</dbReference>
<accession>A0AAV7GHM4</accession>
<comment type="caution">
    <text evidence="4">The sequence shown here is derived from an EMBL/GenBank/DDBJ whole genome shotgun (WGS) entry which is preliminary data.</text>
</comment>
<dbReference type="InterPro" id="IPR016024">
    <property type="entry name" value="ARM-type_fold"/>
</dbReference>
<gene>
    <name evidence="4" type="ORF">IEQ34_016832</name>
</gene>
<dbReference type="InterPro" id="IPR012978">
    <property type="entry name" value="HEAT_RRP12"/>
</dbReference>
<evidence type="ECO:0000313" key="4">
    <source>
        <dbReference type="EMBL" id="KAH0454908.1"/>
    </source>
</evidence>
<feature type="compositionally biased region" description="Low complexity" evidence="1">
    <location>
        <begin position="1124"/>
        <end position="1144"/>
    </location>
</feature>
<keyword evidence="5" id="KW-1185">Reference proteome</keyword>
<proteinExistence type="predicted"/>
<name>A0AAV7GHM4_DENCH</name>
<sequence>MKRKAEPDDTVVGEEESQEPTSHKAFAAKRKKNQKHDAARGGPAEEMEENNAEEEAEEHLSILELRGDGDVCRALMERYARSSAQQHRHLCATAAAMQSILSEEGLPLTPPAYFAAAITALRDADRSDREGVAALSAFLAIVLPLLPSESLPKPRAKDAAFVIVSFLRDPSAGLSTGTLRSMVKSLGLVALRLDLEDWPSIELPLETLLLFAVDKRPKVRRCAQSCLEELSKNCRSSSIVKKTSKVVHRMHRKYIALVKKSYSIEPTNAALNNTTSKPEHLEALHMLNVLNTMLPYISDKIRMKILSDSYELLSCHFSWPTRHILRILEALLEQSDVKVLVPKAENVMSALTSYVSSAEKSPVDTIVSASSLLKNVLRKFGDVFPTMWIRYLPPVFTSLIGYLGSDSDTSKLVADILKELINFHINQSLFRLGNGQSDNYKMESSPEAAAVASICSVSDKMLKKCIFPTDHMLEVMSVLFLKLGGSSIFFMKEILLRLAQFALNVDEEKPKMKHLEQCLGAAVIAVGPEKLLSLVPIAIDMDKSTFSNSWIIPILKKYVVGASLQYFMDNIAPLANYIQESCKKVKKESIRKSLQSCFHSLWDLLPAFCRYPIDISEKIESLSMLCVVVLKEEPSLHEIIASALQVLVHSNRDDTRQCVDEPCSIFSQNFDMEFRSFCYSREVASKNMKALASRSMELFQILKDTFFDSPDKRECIKDALGSLGFIIPSENIRNFFLSELKIVEHSSILTDSESLYDHVQEENKRVAEAKAVLEKNEERSRLVMELASSFVEAADTDLTNIIFDLVRSSLLDINGVCQCEAYFTLSRILKEKDFYTSAQLDEVIELLFSVKPPVDASSLKNRFSCFDSLLVYMLQSHAADMNTKAFLILNEILLTLKSKKESRKLAYDSLITISAKLKTPDPDNADSDLLRLFSMVMGYLSSSSPHIMSGAVSALSLLIYQDAAFCLSVPNLIPSVLLLLENKANEATLGFIKVLVSSLICNDLRKLLPEILQGVLPWSLVSKYHFRSKVSIILEILIRKCSSEAVENQTPDKYKGFVKSITEGRVNRKLDKEANTAGSTERSVDLKTKGGKKRLRDNALNSSEKPSKDNSSSSRKKTWNKPENGFSNSKSSSKMMSKGFRSRSNSAGRLNSHSQNKAWTRNVSTNHKRRYTEKQNISGVDTRTKKHRQSLNVASDKKPKLDKLSVASKSLASSRFNKQNVASDKKPNLVSFTWAGARSTILAKQFGWIFSSFCLFSASNGRLGKTICIGSDLLNGKKKKNSCLAEQI</sequence>
<evidence type="ECO:0000259" key="3">
    <source>
        <dbReference type="Pfam" id="PF25772"/>
    </source>
</evidence>
<evidence type="ECO:0000259" key="2">
    <source>
        <dbReference type="Pfam" id="PF08161"/>
    </source>
</evidence>
<evidence type="ECO:0000256" key="1">
    <source>
        <dbReference type="SAM" id="MobiDB-lite"/>
    </source>
</evidence>
<feature type="region of interest" description="Disordered" evidence="1">
    <location>
        <begin position="1"/>
        <end position="58"/>
    </location>
</feature>
<protein>
    <recommendedName>
        <fullName evidence="6">RRP12-like protein</fullName>
    </recommendedName>
</protein>
<feature type="domain" description="RRP12 HEAT" evidence="2">
    <location>
        <begin position="408"/>
        <end position="702"/>
    </location>
</feature>
<feature type="region of interest" description="Disordered" evidence="1">
    <location>
        <begin position="1069"/>
        <end position="1198"/>
    </location>
</feature>
<dbReference type="Pfam" id="PF08161">
    <property type="entry name" value="RRP12_HEAT"/>
    <property type="match status" value="1"/>
</dbReference>
<dbReference type="PANTHER" id="PTHR48412:SF1">
    <property type="entry name" value="ARM REPEAT SUPERFAMILY PROTEIN"/>
    <property type="match status" value="1"/>
</dbReference>
<dbReference type="InterPro" id="IPR057860">
    <property type="entry name" value="HEAT_RRP12_N"/>
</dbReference>
<evidence type="ECO:0008006" key="6">
    <source>
        <dbReference type="Google" id="ProtNLM"/>
    </source>
</evidence>
<feature type="compositionally biased region" description="Acidic residues" evidence="1">
    <location>
        <begin position="8"/>
        <end position="18"/>
    </location>
</feature>
<dbReference type="EMBL" id="JAGFBR010000015">
    <property type="protein sequence ID" value="KAH0454908.1"/>
    <property type="molecule type" value="Genomic_DNA"/>
</dbReference>
<evidence type="ECO:0000313" key="5">
    <source>
        <dbReference type="Proteomes" id="UP000775213"/>
    </source>
</evidence>
<feature type="compositionally biased region" description="Acidic residues" evidence="1">
    <location>
        <begin position="45"/>
        <end position="57"/>
    </location>
</feature>
<dbReference type="Proteomes" id="UP000775213">
    <property type="component" value="Unassembled WGS sequence"/>
</dbReference>
<reference evidence="4 5" key="1">
    <citation type="journal article" date="2021" name="Hortic Res">
        <title>Chromosome-scale assembly of the Dendrobium chrysotoxum genome enhances the understanding of orchid evolution.</title>
        <authorList>
            <person name="Zhang Y."/>
            <person name="Zhang G.Q."/>
            <person name="Zhang D."/>
            <person name="Liu X.D."/>
            <person name="Xu X.Y."/>
            <person name="Sun W.H."/>
            <person name="Yu X."/>
            <person name="Zhu X."/>
            <person name="Wang Z.W."/>
            <person name="Zhao X."/>
            <person name="Zhong W.Y."/>
            <person name="Chen H."/>
            <person name="Yin W.L."/>
            <person name="Huang T."/>
            <person name="Niu S.C."/>
            <person name="Liu Z.J."/>
        </authorList>
    </citation>
    <scope>NUCLEOTIDE SEQUENCE [LARGE SCALE GENOMIC DNA]</scope>
    <source>
        <strain evidence="4">Lindl</strain>
    </source>
</reference>
<organism evidence="4 5">
    <name type="scientific">Dendrobium chrysotoxum</name>
    <name type="common">Orchid</name>
    <dbReference type="NCBI Taxonomy" id="161865"/>
    <lineage>
        <taxon>Eukaryota</taxon>
        <taxon>Viridiplantae</taxon>
        <taxon>Streptophyta</taxon>
        <taxon>Embryophyta</taxon>
        <taxon>Tracheophyta</taxon>
        <taxon>Spermatophyta</taxon>
        <taxon>Magnoliopsida</taxon>
        <taxon>Liliopsida</taxon>
        <taxon>Asparagales</taxon>
        <taxon>Orchidaceae</taxon>
        <taxon>Epidendroideae</taxon>
        <taxon>Malaxideae</taxon>
        <taxon>Dendrobiinae</taxon>
        <taxon>Dendrobium</taxon>
    </lineage>
</organism>